<keyword evidence="2" id="KW-1185">Reference proteome</keyword>
<comment type="caution">
    <text evidence="1">The sequence shown here is derived from an EMBL/GenBank/DDBJ whole genome shotgun (WGS) entry which is preliminary data.</text>
</comment>
<dbReference type="Proteomes" id="UP001231649">
    <property type="component" value="Chromosome 8"/>
</dbReference>
<accession>A0ACC2QTZ7</accession>
<protein>
    <submittedName>
        <fullName evidence="1">Uncharacterized protein</fullName>
    </submittedName>
</protein>
<evidence type="ECO:0000313" key="1">
    <source>
        <dbReference type="EMBL" id="KAJ8724209.1"/>
    </source>
</evidence>
<sequence length="144" mass="16567">MANPNFRQDGDKNVLNIVVLWCCCLFFFVICGYGLYRHHTLEQRVIVLEKQFEEFRREAAKAEEPVLSTAPELSRKERDVGDCICPPAALPELLAIYWKDLRDTLTNEMSTQDGRAYKFVCQLKSNEPVAQSLVGLRTAYKDFT</sequence>
<name>A0ACC2QTZ7_9NEOP</name>
<proteinExistence type="predicted"/>
<gene>
    <name evidence="1" type="ORF">PYW08_015683</name>
</gene>
<dbReference type="EMBL" id="CM056784">
    <property type="protein sequence ID" value="KAJ8724209.1"/>
    <property type="molecule type" value="Genomic_DNA"/>
</dbReference>
<organism evidence="1 2">
    <name type="scientific">Mythimna loreyi</name>
    <dbReference type="NCBI Taxonomy" id="667449"/>
    <lineage>
        <taxon>Eukaryota</taxon>
        <taxon>Metazoa</taxon>
        <taxon>Ecdysozoa</taxon>
        <taxon>Arthropoda</taxon>
        <taxon>Hexapoda</taxon>
        <taxon>Insecta</taxon>
        <taxon>Pterygota</taxon>
        <taxon>Neoptera</taxon>
        <taxon>Endopterygota</taxon>
        <taxon>Lepidoptera</taxon>
        <taxon>Glossata</taxon>
        <taxon>Ditrysia</taxon>
        <taxon>Noctuoidea</taxon>
        <taxon>Noctuidae</taxon>
        <taxon>Noctuinae</taxon>
        <taxon>Hadenini</taxon>
        <taxon>Mythimna</taxon>
    </lineage>
</organism>
<reference evidence="1" key="1">
    <citation type="submission" date="2023-03" db="EMBL/GenBank/DDBJ databases">
        <title>Chromosome-level genomes of two armyworms, Mythimna separata and Mythimna loreyi, provide insights into the biosynthesis and reception of sex pheromones.</title>
        <authorList>
            <person name="Zhao H."/>
        </authorList>
    </citation>
    <scope>NUCLEOTIDE SEQUENCE</scope>
    <source>
        <strain evidence="1">BeijingLab</strain>
    </source>
</reference>
<evidence type="ECO:0000313" key="2">
    <source>
        <dbReference type="Proteomes" id="UP001231649"/>
    </source>
</evidence>